<gene>
    <name evidence="1" type="ORF">BHQ10_007002</name>
</gene>
<evidence type="ECO:0000313" key="2">
    <source>
        <dbReference type="Proteomes" id="UP000249363"/>
    </source>
</evidence>
<reference evidence="1 2" key="1">
    <citation type="journal article" date="2017" name="Biotechnol. Biofuels">
        <title>Differential beta-glucosidase expression as a function of carbon source availability in Talaromyces amestolkiae: a genomic and proteomic approach.</title>
        <authorList>
            <person name="de Eugenio L.I."/>
            <person name="Mendez-Liter J.A."/>
            <person name="Nieto-Dominguez M."/>
            <person name="Alonso L."/>
            <person name="Gil-Munoz J."/>
            <person name="Barriuso J."/>
            <person name="Prieto A."/>
            <person name="Martinez M.J."/>
        </authorList>
    </citation>
    <scope>NUCLEOTIDE SEQUENCE [LARGE SCALE GENOMIC DNA]</scope>
    <source>
        <strain evidence="1 2">CIB</strain>
    </source>
</reference>
<accession>A0A364L5A3</accession>
<organism evidence="1 2">
    <name type="scientific">Talaromyces amestolkiae</name>
    <dbReference type="NCBI Taxonomy" id="1196081"/>
    <lineage>
        <taxon>Eukaryota</taxon>
        <taxon>Fungi</taxon>
        <taxon>Dikarya</taxon>
        <taxon>Ascomycota</taxon>
        <taxon>Pezizomycotina</taxon>
        <taxon>Eurotiomycetes</taxon>
        <taxon>Eurotiomycetidae</taxon>
        <taxon>Eurotiales</taxon>
        <taxon>Trichocomaceae</taxon>
        <taxon>Talaromyces</taxon>
        <taxon>Talaromyces sect. Talaromyces</taxon>
    </lineage>
</organism>
<dbReference type="GeneID" id="63796218"/>
<keyword evidence="2" id="KW-1185">Reference proteome</keyword>
<dbReference type="RefSeq" id="XP_040735506.1">
    <property type="nucleotide sequence ID" value="XM_040879651.1"/>
</dbReference>
<dbReference type="OrthoDB" id="4226243at2759"/>
<dbReference type="Proteomes" id="UP000249363">
    <property type="component" value="Unassembled WGS sequence"/>
</dbReference>
<comment type="caution">
    <text evidence="1">The sequence shown here is derived from an EMBL/GenBank/DDBJ whole genome shotgun (WGS) entry which is preliminary data.</text>
</comment>
<proteinExistence type="predicted"/>
<protein>
    <submittedName>
        <fullName evidence="1">Uncharacterized protein</fullName>
    </submittedName>
</protein>
<name>A0A364L5A3_TALAM</name>
<evidence type="ECO:0000313" key="1">
    <source>
        <dbReference type="EMBL" id="RAO70990.1"/>
    </source>
</evidence>
<dbReference type="EMBL" id="MIKG01000014">
    <property type="protein sequence ID" value="RAO70990.1"/>
    <property type="molecule type" value="Genomic_DNA"/>
</dbReference>
<sequence length="314" mass="35981">MFPIKTTTKSVMPPMRIAQVLKSFQKTHGLQRFHTNQASVQPVKEVLPSQASSNFYTKQVPSLQLGEKEGCTDQTSSTSSASTIEPKLRTCPYLTTYIPNLQSTKDQYNQIAVHFETRVKYLWKKIWFGLYQVEHEDEDGLTHATKIRKLYAGAGMGHLLRQPYHQDANVKFRGYWEFVGLGKLSEVLVESGPTDCWPVIGRLKMYDGMALDNMQHISLLLNEYEKQVYKLAELYHFLELQQIPQFNCEKPTDGHVKVVLRGFQERAGRIVMVLSKLDLQMGALQRSINKEASMLHGRLDGPEMLDFKKEVLKP</sequence>
<dbReference type="AlphaFoldDB" id="A0A364L5A3"/>